<accession>A0A9X8GRZ8</accession>
<proteinExistence type="predicted"/>
<feature type="non-terminal residue" evidence="1">
    <location>
        <position position="142"/>
    </location>
</feature>
<dbReference type="EMBL" id="QXMN01000152">
    <property type="protein sequence ID" value="RIX71500.1"/>
    <property type="molecule type" value="Genomic_DNA"/>
</dbReference>
<reference evidence="1 2" key="1">
    <citation type="submission" date="2018-09" db="EMBL/GenBank/DDBJ databases">
        <title>Acidovorax cavernicola nov. sp. isolated from Gruta de las Maravillas (Aracena, Spain).</title>
        <authorList>
            <person name="Jurado V."/>
            <person name="Gutierrez-Patricio S."/>
            <person name="Gonzalez-Pimentel J.L."/>
            <person name="Miller A.Z."/>
            <person name="Laiz L."/>
            <person name="Saiz-Jimenez C."/>
        </authorList>
    </citation>
    <scope>NUCLEOTIDE SEQUENCE [LARGE SCALE GENOMIC DNA]</scope>
    <source>
        <strain evidence="1 2">1011MAR4D40.2</strain>
    </source>
</reference>
<organism evidence="1 2">
    <name type="scientific">Acidovorax cavernicola</name>
    <dbReference type="NCBI Taxonomy" id="1675792"/>
    <lineage>
        <taxon>Bacteria</taxon>
        <taxon>Pseudomonadati</taxon>
        <taxon>Pseudomonadota</taxon>
        <taxon>Betaproteobacteria</taxon>
        <taxon>Burkholderiales</taxon>
        <taxon>Comamonadaceae</taxon>
        <taxon>Acidovorax</taxon>
    </lineage>
</organism>
<evidence type="ECO:0000313" key="1">
    <source>
        <dbReference type="EMBL" id="RIX71500.1"/>
    </source>
</evidence>
<dbReference type="InterPro" id="IPR029068">
    <property type="entry name" value="Glyas_Bleomycin-R_OHBP_Dase"/>
</dbReference>
<evidence type="ECO:0000313" key="2">
    <source>
        <dbReference type="Proteomes" id="UP000265619"/>
    </source>
</evidence>
<dbReference type="SUPFAM" id="SSF54593">
    <property type="entry name" value="Glyoxalase/Bleomycin resistance protein/Dihydroxybiphenyl dioxygenase"/>
    <property type="match status" value="1"/>
</dbReference>
<name>A0A9X8GRZ8_9BURK</name>
<protein>
    <submittedName>
        <fullName evidence="1">Glyoxalase</fullName>
    </submittedName>
</protein>
<dbReference type="Proteomes" id="UP000265619">
    <property type="component" value="Unassembled WGS sequence"/>
</dbReference>
<comment type="caution">
    <text evidence="1">The sequence shown here is derived from an EMBL/GenBank/DDBJ whole genome shotgun (WGS) entry which is preliminary data.</text>
</comment>
<dbReference type="AlphaFoldDB" id="A0A9X8GRZ8"/>
<keyword evidence="2" id="KW-1185">Reference proteome</keyword>
<gene>
    <name evidence="1" type="ORF">D3H34_31880</name>
</gene>
<dbReference type="Gene3D" id="3.10.180.10">
    <property type="entry name" value="2,3-Dihydroxybiphenyl 1,2-Dioxygenase, domain 1"/>
    <property type="match status" value="1"/>
</dbReference>
<sequence>MSVLGIDEITYGADDLSSCRRFFLDWGLTLVQEQADRLVFECLNGCRVIVVDSQCSDLPAAIEDGPTLREVVWGAQSEADVQRFAQSVRDLPGFVQLAGEQGGRVGCTDPNGMAVRLQVTRKRDIEIKDAEYNTWNRKGRIN</sequence>